<keyword evidence="1" id="KW-0472">Membrane</keyword>
<dbReference type="EMBL" id="CP029192">
    <property type="protein sequence ID" value="QES32483.1"/>
    <property type="molecule type" value="Genomic_DNA"/>
</dbReference>
<name>A0A5P2BQ83_STRVZ</name>
<evidence type="ECO:0000313" key="3">
    <source>
        <dbReference type="Proteomes" id="UP000322927"/>
    </source>
</evidence>
<sequence>MIARRKSGPIGGIPMILAAEAFGVWAMVEGWNGNDPGEAPAFGAFLLALSRFMWRAVVRPRVDVYADGLQVIGFWGRPWIPGGAIRRVDTEDGMTVTTTGGDVIEIYAFSASLIDRGRTPAAAQQMRRAKPARPGRPGRCLMSGAVRTGPGQTCCSCRCPSSRFWR</sequence>
<feature type="transmembrane region" description="Helical" evidence="1">
    <location>
        <begin position="12"/>
        <end position="28"/>
    </location>
</feature>
<evidence type="ECO:0000313" key="2">
    <source>
        <dbReference type="EMBL" id="QES32483.1"/>
    </source>
</evidence>
<accession>A0A5P2BQ83</accession>
<dbReference type="Proteomes" id="UP000322927">
    <property type="component" value="Chromosome"/>
</dbReference>
<keyword evidence="1" id="KW-0812">Transmembrane</keyword>
<reference evidence="2 3" key="1">
    <citation type="submission" date="2018-05" db="EMBL/GenBank/DDBJ databases">
        <title>Streptomyces venezuelae.</title>
        <authorList>
            <person name="Kim W."/>
            <person name="Lee N."/>
            <person name="Cho B.-K."/>
        </authorList>
    </citation>
    <scope>NUCLEOTIDE SEQUENCE [LARGE SCALE GENOMIC DNA]</scope>
    <source>
        <strain evidence="2 3">ATCC 14584</strain>
    </source>
</reference>
<protein>
    <submittedName>
        <fullName evidence="2">Uncharacterized protein</fullName>
    </submittedName>
</protein>
<feature type="transmembrane region" description="Helical" evidence="1">
    <location>
        <begin position="40"/>
        <end position="58"/>
    </location>
</feature>
<evidence type="ECO:0000256" key="1">
    <source>
        <dbReference type="SAM" id="Phobius"/>
    </source>
</evidence>
<keyword evidence="1" id="KW-1133">Transmembrane helix</keyword>
<gene>
    <name evidence="2" type="ORF">DEJ48_02855</name>
</gene>
<proteinExistence type="predicted"/>
<organism evidence="2 3">
    <name type="scientific">Streptomyces venezuelae</name>
    <dbReference type="NCBI Taxonomy" id="54571"/>
    <lineage>
        <taxon>Bacteria</taxon>
        <taxon>Bacillati</taxon>
        <taxon>Actinomycetota</taxon>
        <taxon>Actinomycetes</taxon>
        <taxon>Kitasatosporales</taxon>
        <taxon>Streptomycetaceae</taxon>
        <taxon>Streptomyces</taxon>
    </lineage>
</organism>
<dbReference type="AlphaFoldDB" id="A0A5P2BQ83"/>